<feature type="region of interest" description="Disordered" evidence="1">
    <location>
        <begin position="31"/>
        <end position="83"/>
    </location>
</feature>
<feature type="region of interest" description="Disordered" evidence="1">
    <location>
        <begin position="496"/>
        <end position="518"/>
    </location>
</feature>
<feature type="compositionally biased region" description="Polar residues" evidence="1">
    <location>
        <begin position="47"/>
        <end position="58"/>
    </location>
</feature>
<evidence type="ECO:0000313" key="3">
    <source>
        <dbReference type="Proteomes" id="UP001153365"/>
    </source>
</evidence>
<dbReference type="Proteomes" id="UP001153365">
    <property type="component" value="Unassembled WGS sequence"/>
</dbReference>
<evidence type="ECO:0000313" key="2">
    <source>
        <dbReference type="EMBL" id="CAH7675459.1"/>
    </source>
</evidence>
<protein>
    <submittedName>
        <fullName evidence="2">Expressed protein</fullName>
    </submittedName>
</protein>
<organism evidence="2 3">
    <name type="scientific">Phakopsora pachyrhizi</name>
    <name type="common">Asian soybean rust disease fungus</name>
    <dbReference type="NCBI Taxonomy" id="170000"/>
    <lineage>
        <taxon>Eukaryota</taxon>
        <taxon>Fungi</taxon>
        <taxon>Dikarya</taxon>
        <taxon>Basidiomycota</taxon>
        <taxon>Pucciniomycotina</taxon>
        <taxon>Pucciniomycetes</taxon>
        <taxon>Pucciniales</taxon>
        <taxon>Phakopsoraceae</taxon>
        <taxon>Phakopsora</taxon>
    </lineage>
</organism>
<dbReference type="AlphaFoldDB" id="A0AAV0B121"/>
<feature type="region of interest" description="Disordered" evidence="1">
    <location>
        <begin position="234"/>
        <end position="261"/>
    </location>
</feature>
<sequence>MPLRSSSPLSSVESMCSPCCDELDNLKADLGNGFSLRENPVSAGKSWPSQPQSLSSHDQTCRHSSTDLGSPPQSSLPSDHSVSMRCPVTSSLFPAPFKTRTSSPLASQGHQNINSCLDASRSSEDIRTNSVKTSLSSLTPIELSLSSASLINSDRSVNCPPLMTTLTNPRPDIQTVNTTRSRAMDSLTEAIQRRLSQEAIPSRPKFVLAGGLINPRRDERKALGLRAAVGSYKKKAASLSDKSESDSSSSSPSNSPPHEQLHHIINKPEGLKSELKIPLNTAPIRHLSESYSSAQSPINYSQYLAERRESIMRRGGRHRRVASETLLRRASGCHSLSSSHQVSLAPQPTATALPSLDQIRNWAAQRRSSAGSGPKNPLELPSLVHCASNTSVKSLPDVKPLELNKNDSSSAKLRKRKSLRIYSHARDPSIPQICLSPDSDDDTDIETDEEPESALSLSHEASTEDIDAPLSELNLQNNFMPIGAFLKAAHIARHPPDVKLPSAPRQSTNKDNADRAEQRQFLLKNLAQAQQRRSGQQIYGSGIVVAPV</sequence>
<feature type="compositionally biased region" description="Polar residues" evidence="1">
    <location>
        <begin position="66"/>
        <end position="81"/>
    </location>
</feature>
<gene>
    <name evidence="2" type="ORF">PPACK8108_LOCUS10475</name>
</gene>
<dbReference type="EMBL" id="CALTRL010002344">
    <property type="protein sequence ID" value="CAH7675459.1"/>
    <property type="molecule type" value="Genomic_DNA"/>
</dbReference>
<accession>A0AAV0B121</accession>
<name>A0AAV0B121_PHAPC</name>
<keyword evidence="3" id="KW-1185">Reference proteome</keyword>
<reference evidence="2" key="1">
    <citation type="submission" date="2022-06" db="EMBL/GenBank/DDBJ databases">
        <authorList>
            <consortium name="SYNGENTA / RWTH Aachen University"/>
        </authorList>
    </citation>
    <scope>NUCLEOTIDE SEQUENCE</scope>
</reference>
<comment type="caution">
    <text evidence="2">The sequence shown here is derived from an EMBL/GenBank/DDBJ whole genome shotgun (WGS) entry which is preliminary data.</text>
</comment>
<feature type="region of interest" description="Disordered" evidence="1">
    <location>
        <begin position="399"/>
        <end position="461"/>
    </location>
</feature>
<proteinExistence type="predicted"/>
<evidence type="ECO:0000256" key="1">
    <source>
        <dbReference type="SAM" id="MobiDB-lite"/>
    </source>
</evidence>
<feature type="compositionally biased region" description="Acidic residues" evidence="1">
    <location>
        <begin position="438"/>
        <end position="452"/>
    </location>
</feature>